<evidence type="ECO:0000313" key="6">
    <source>
        <dbReference type="Proteomes" id="UP000706124"/>
    </source>
</evidence>
<dbReference type="AlphaFoldDB" id="A0A9P7MHP5"/>
<dbReference type="Gene3D" id="3.40.50.720">
    <property type="entry name" value="NAD(P)-binding Rossmann-like Domain"/>
    <property type="match status" value="1"/>
</dbReference>
<dbReference type="InterPro" id="IPR004104">
    <property type="entry name" value="Gfo/Idh/MocA-like_OxRdtase_C"/>
</dbReference>
<evidence type="ECO:0000313" key="5">
    <source>
        <dbReference type="EMBL" id="KAG5945043.1"/>
    </source>
</evidence>
<dbReference type="InterPro" id="IPR000683">
    <property type="entry name" value="Gfo/Idh/MocA-like_OxRdtase_N"/>
</dbReference>
<dbReference type="Pfam" id="PF01408">
    <property type="entry name" value="GFO_IDH_MocA"/>
    <property type="match status" value="1"/>
</dbReference>
<dbReference type="GO" id="GO:0016491">
    <property type="term" value="F:oxidoreductase activity"/>
    <property type="evidence" value="ECO:0007669"/>
    <property type="project" value="UniProtKB-KW"/>
</dbReference>
<dbReference type="EMBL" id="SRPO01000049">
    <property type="protein sequence ID" value="KAG5945043.1"/>
    <property type="molecule type" value="Genomic_DNA"/>
</dbReference>
<dbReference type="InterPro" id="IPR051317">
    <property type="entry name" value="Gfo/Idh/MocA_oxidoreduct"/>
</dbReference>
<accession>A0A9P7MHP5</accession>
<dbReference type="OrthoDB" id="2129491at2759"/>
<evidence type="ECO:0000256" key="2">
    <source>
        <dbReference type="ARBA" id="ARBA00023002"/>
    </source>
</evidence>
<dbReference type="Gene3D" id="3.30.360.10">
    <property type="entry name" value="Dihydrodipicolinate Reductase, domain 2"/>
    <property type="match status" value="1"/>
</dbReference>
<comment type="caution">
    <text evidence="5">The sequence shown here is derived from an EMBL/GenBank/DDBJ whole genome shotgun (WGS) entry which is preliminary data.</text>
</comment>
<dbReference type="SUPFAM" id="SSF51735">
    <property type="entry name" value="NAD(P)-binding Rossmann-fold domains"/>
    <property type="match status" value="1"/>
</dbReference>
<evidence type="ECO:0000259" key="4">
    <source>
        <dbReference type="Pfam" id="PF02894"/>
    </source>
</evidence>
<evidence type="ECO:0000256" key="1">
    <source>
        <dbReference type="ARBA" id="ARBA00010928"/>
    </source>
</evidence>
<evidence type="ECO:0000259" key="3">
    <source>
        <dbReference type="Pfam" id="PF01408"/>
    </source>
</evidence>
<organism evidence="5 6">
    <name type="scientific">Claviceps pazoutovae</name>
    <dbReference type="NCBI Taxonomy" id="1649127"/>
    <lineage>
        <taxon>Eukaryota</taxon>
        <taxon>Fungi</taxon>
        <taxon>Dikarya</taxon>
        <taxon>Ascomycota</taxon>
        <taxon>Pezizomycotina</taxon>
        <taxon>Sordariomycetes</taxon>
        <taxon>Hypocreomycetidae</taxon>
        <taxon>Hypocreales</taxon>
        <taxon>Clavicipitaceae</taxon>
        <taxon>Claviceps</taxon>
    </lineage>
</organism>
<dbReference type="GO" id="GO:0000166">
    <property type="term" value="F:nucleotide binding"/>
    <property type="evidence" value="ECO:0007669"/>
    <property type="project" value="InterPro"/>
</dbReference>
<feature type="domain" description="Gfo/Idh/MocA-like oxidoreductase C-terminal" evidence="4">
    <location>
        <begin position="139"/>
        <end position="369"/>
    </location>
</feature>
<gene>
    <name evidence="5" type="ORF">E4U60_005516</name>
</gene>
<dbReference type="InterPro" id="IPR036291">
    <property type="entry name" value="NAD(P)-bd_dom_sf"/>
</dbReference>
<dbReference type="SUPFAM" id="SSF55347">
    <property type="entry name" value="Glyceraldehyde-3-phosphate dehydrogenase-like, C-terminal domain"/>
    <property type="match status" value="1"/>
</dbReference>
<evidence type="ECO:0008006" key="7">
    <source>
        <dbReference type="Google" id="ProtNLM"/>
    </source>
</evidence>
<keyword evidence="6" id="KW-1185">Reference proteome</keyword>
<proteinExistence type="inferred from homology"/>
<dbReference type="PANTHER" id="PTHR43708">
    <property type="entry name" value="CONSERVED EXPRESSED OXIDOREDUCTASE (EUROFUNG)"/>
    <property type="match status" value="1"/>
</dbReference>
<dbReference type="PANTHER" id="PTHR43708:SF5">
    <property type="entry name" value="CONSERVED EXPRESSED OXIDOREDUCTASE (EUROFUNG)-RELATED"/>
    <property type="match status" value="1"/>
</dbReference>
<dbReference type="Pfam" id="PF02894">
    <property type="entry name" value="GFO_IDH_MocA_C"/>
    <property type="match status" value="1"/>
</dbReference>
<reference evidence="5 6" key="1">
    <citation type="journal article" date="2020" name="bioRxiv">
        <title>Whole genome comparisons of ergot fungi reveals the divergence and evolution of species within the genus Claviceps are the result of varying mechanisms driving genome evolution and host range expansion.</title>
        <authorList>
            <person name="Wyka S.A."/>
            <person name="Mondo S.J."/>
            <person name="Liu M."/>
            <person name="Dettman J."/>
            <person name="Nalam V."/>
            <person name="Broders K.D."/>
        </authorList>
    </citation>
    <scope>NUCLEOTIDE SEQUENCE [LARGE SCALE GENOMIC DNA]</scope>
    <source>
        <strain evidence="5 6">CCC 1485</strain>
    </source>
</reference>
<keyword evidence="2" id="KW-0560">Oxidoreductase</keyword>
<sequence length="371" mass="41007">MASTIFNVGIIGYGLSAKIFHIPFIATTSQFKLHSIVQRSPREGNSAPNDHPDIKHHTEVATLLADPDLHVVVISTPPDTHFQLIKAALEAGKHVLAEKPLVPTSAEANTLMALAREKKRLLCVYQNRRWDSDFLLVRHLLSEGQLGRVLEFNTHMDRYRAEAPTNWKSTVGIPDGGSALFDLGTHLIDQVYLLFGMPQAVQGRLLSQREARMDFHNPDSVFAQFTYPDGMLVHVRISALSTETNQPRFWVRGSKGSFHKFGPDPQEDQLKAGIGPLEEGFGRDSPDCMRLVLVENAEAAGQQQAKTLMREVAVPDLQPETYTAFYAAWGKAVESGNEEDVPVKPSQARDVLRLIEAVVESAKSGKDVAIA</sequence>
<protein>
    <recommendedName>
        <fullName evidence="7">Oxidoreductase</fullName>
    </recommendedName>
</protein>
<name>A0A9P7MHP5_9HYPO</name>
<dbReference type="Proteomes" id="UP000706124">
    <property type="component" value="Unassembled WGS sequence"/>
</dbReference>
<comment type="similarity">
    <text evidence="1">Belongs to the Gfo/Idh/MocA family.</text>
</comment>
<feature type="domain" description="Gfo/Idh/MocA-like oxidoreductase N-terminal" evidence="3">
    <location>
        <begin position="6"/>
        <end position="125"/>
    </location>
</feature>